<feature type="region of interest" description="Disordered" evidence="1">
    <location>
        <begin position="41"/>
        <end position="62"/>
    </location>
</feature>
<name>A0ABD3MZ11_9STRA</name>
<sequence>MLLTSTLDAWNSCCKAEFEKPTQERKSATFIRVHDLDLTDDDRSRCSGDEGRSDVGSGRSGVVKRSDTLSIHGDGSGPIMSALVVVALREATDESSRWSPTGATDRILRKRANRSTGGRGVDEGVMGPWANAASGRDVLVWSSKCTRGGHGSDYPVVKSRGLIPASARNVVELVQDSSRVKEYNKMSIGREDELALTTSDGASSVHSLETKCPRLGVTGCAKVMSSKSQPPMTLKPLEFKTLYYARRLDGREDGVEIDGSAAAYVTVGRSAWENPDGTAAWSDNGSTRCEILLSVNLVRDISTQNGEEWCELTLITHAVSPGIPIFVGKQLGLVAAENYIKDIRAFFES</sequence>
<protein>
    <recommendedName>
        <fullName evidence="4">START domain-containing protein</fullName>
    </recommendedName>
</protein>
<evidence type="ECO:0000313" key="3">
    <source>
        <dbReference type="Proteomes" id="UP001530315"/>
    </source>
</evidence>
<dbReference type="AlphaFoldDB" id="A0ABD3MZ11"/>
<evidence type="ECO:0008006" key="4">
    <source>
        <dbReference type="Google" id="ProtNLM"/>
    </source>
</evidence>
<feature type="compositionally biased region" description="Basic and acidic residues" evidence="1">
    <location>
        <begin position="41"/>
        <end position="53"/>
    </location>
</feature>
<organism evidence="2 3">
    <name type="scientific">Stephanodiscus triporus</name>
    <dbReference type="NCBI Taxonomy" id="2934178"/>
    <lineage>
        <taxon>Eukaryota</taxon>
        <taxon>Sar</taxon>
        <taxon>Stramenopiles</taxon>
        <taxon>Ochrophyta</taxon>
        <taxon>Bacillariophyta</taxon>
        <taxon>Coscinodiscophyceae</taxon>
        <taxon>Thalassiosirophycidae</taxon>
        <taxon>Stephanodiscales</taxon>
        <taxon>Stephanodiscaceae</taxon>
        <taxon>Stephanodiscus</taxon>
    </lineage>
</organism>
<comment type="caution">
    <text evidence="2">The sequence shown here is derived from an EMBL/GenBank/DDBJ whole genome shotgun (WGS) entry which is preliminary data.</text>
</comment>
<reference evidence="2 3" key="1">
    <citation type="submission" date="2024-10" db="EMBL/GenBank/DDBJ databases">
        <title>Updated reference genomes for cyclostephanoid diatoms.</title>
        <authorList>
            <person name="Roberts W.R."/>
            <person name="Alverson A.J."/>
        </authorList>
    </citation>
    <scope>NUCLEOTIDE SEQUENCE [LARGE SCALE GENOMIC DNA]</scope>
    <source>
        <strain evidence="2 3">AJA276-08</strain>
    </source>
</reference>
<gene>
    <name evidence="2" type="ORF">ACHAW5_008939</name>
</gene>
<dbReference type="Gene3D" id="3.30.530.20">
    <property type="match status" value="1"/>
</dbReference>
<evidence type="ECO:0000256" key="1">
    <source>
        <dbReference type="SAM" id="MobiDB-lite"/>
    </source>
</evidence>
<keyword evidence="3" id="KW-1185">Reference proteome</keyword>
<dbReference type="EMBL" id="JALLAZ020001664">
    <property type="protein sequence ID" value="KAL3769120.1"/>
    <property type="molecule type" value="Genomic_DNA"/>
</dbReference>
<evidence type="ECO:0000313" key="2">
    <source>
        <dbReference type="EMBL" id="KAL3769120.1"/>
    </source>
</evidence>
<proteinExistence type="predicted"/>
<dbReference type="InterPro" id="IPR023393">
    <property type="entry name" value="START-like_dom_sf"/>
</dbReference>
<dbReference type="SUPFAM" id="SSF55961">
    <property type="entry name" value="Bet v1-like"/>
    <property type="match status" value="1"/>
</dbReference>
<accession>A0ABD3MZ11</accession>
<dbReference type="Proteomes" id="UP001530315">
    <property type="component" value="Unassembled WGS sequence"/>
</dbReference>